<dbReference type="PANTHER" id="PTHR10846">
    <property type="entry name" value="SODIUM/POTASSIUM/CALCIUM EXCHANGER"/>
    <property type="match status" value="1"/>
</dbReference>
<feature type="transmembrane region" description="Helical" evidence="5">
    <location>
        <begin position="101"/>
        <end position="119"/>
    </location>
</feature>
<feature type="transmembrane region" description="Helical" evidence="5">
    <location>
        <begin position="208"/>
        <end position="230"/>
    </location>
</feature>
<dbReference type="InterPro" id="IPR004837">
    <property type="entry name" value="NaCa_Exmemb"/>
</dbReference>
<dbReference type="GO" id="GO:0005886">
    <property type="term" value="C:plasma membrane"/>
    <property type="evidence" value="ECO:0007669"/>
    <property type="project" value="TreeGrafter"/>
</dbReference>
<feature type="transmembrane region" description="Helical" evidence="5">
    <location>
        <begin position="125"/>
        <end position="143"/>
    </location>
</feature>
<accession>A0A5J5GHF0</accession>
<keyword evidence="4 5" id="KW-0472">Membrane</keyword>
<evidence type="ECO:0000313" key="7">
    <source>
        <dbReference type="EMBL" id="KAA9007162.1"/>
    </source>
</evidence>
<dbReference type="InterPro" id="IPR004481">
    <property type="entry name" value="K/Na/Ca-exchanger"/>
</dbReference>
<dbReference type="AlphaFoldDB" id="A0A5J5GHF0"/>
<evidence type="ECO:0000256" key="3">
    <source>
        <dbReference type="ARBA" id="ARBA00022989"/>
    </source>
</evidence>
<dbReference type="GO" id="GO:0005262">
    <property type="term" value="F:calcium channel activity"/>
    <property type="evidence" value="ECO:0007669"/>
    <property type="project" value="TreeGrafter"/>
</dbReference>
<dbReference type="GO" id="GO:0008273">
    <property type="term" value="F:calcium, potassium:sodium antiporter activity"/>
    <property type="evidence" value="ECO:0007669"/>
    <property type="project" value="TreeGrafter"/>
</dbReference>
<keyword evidence="3 5" id="KW-1133">Transmembrane helix</keyword>
<feature type="transmembrane region" description="Helical" evidence="5">
    <location>
        <begin position="272"/>
        <end position="292"/>
    </location>
</feature>
<protein>
    <submittedName>
        <fullName evidence="7">Calcium/sodium antiporter</fullName>
    </submittedName>
</protein>
<name>A0A5J5GHF0_9RHOB</name>
<evidence type="ECO:0000259" key="6">
    <source>
        <dbReference type="Pfam" id="PF01699"/>
    </source>
</evidence>
<dbReference type="GO" id="GO:0006874">
    <property type="term" value="P:intracellular calcium ion homeostasis"/>
    <property type="evidence" value="ECO:0007669"/>
    <property type="project" value="TreeGrafter"/>
</dbReference>
<organism evidence="7 8">
    <name type="scientific">Histidinibacterium aquaticum</name>
    <dbReference type="NCBI Taxonomy" id="2613962"/>
    <lineage>
        <taxon>Bacteria</taxon>
        <taxon>Pseudomonadati</taxon>
        <taxon>Pseudomonadota</taxon>
        <taxon>Alphaproteobacteria</taxon>
        <taxon>Rhodobacterales</taxon>
        <taxon>Paracoccaceae</taxon>
        <taxon>Histidinibacterium</taxon>
    </lineage>
</organism>
<dbReference type="Gene3D" id="1.20.1420.30">
    <property type="entry name" value="NCX, central ion-binding region"/>
    <property type="match status" value="1"/>
</dbReference>
<keyword evidence="2 5" id="KW-0812">Transmembrane</keyword>
<evidence type="ECO:0000256" key="5">
    <source>
        <dbReference type="SAM" id="Phobius"/>
    </source>
</evidence>
<evidence type="ECO:0000313" key="8">
    <source>
        <dbReference type="Proteomes" id="UP000326554"/>
    </source>
</evidence>
<feature type="transmembrane region" description="Helical" evidence="5">
    <location>
        <begin position="299"/>
        <end position="316"/>
    </location>
</feature>
<comment type="caution">
    <text evidence="7">The sequence shown here is derived from an EMBL/GenBank/DDBJ whole genome shotgun (WGS) entry which is preliminary data.</text>
</comment>
<comment type="subcellular location">
    <subcellularLocation>
        <location evidence="1">Membrane</location>
        <topology evidence="1">Multi-pass membrane protein</topology>
    </subcellularLocation>
</comment>
<reference evidence="7 8" key="1">
    <citation type="submission" date="2019-09" db="EMBL/GenBank/DDBJ databases">
        <authorList>
            <person name="Park J.-S."/>
            <person name="Choi H.-J."/>
        </authorList>
    </citation>
    <scope>NUCLEOTIDE SEQUENCE [LARGE SCALE GENOMIC DNA]</scope>
    <source>
        <strain evidence="7 8">176SS1-4</strain>
    </source>
</reference>
<feature type="domain" description="Sodium/calcium exchanger membrane region" evidence="6">
    <location>
        <begin position="3"/>
        <end position="143"/>
    </location>
</feature>
<dbReference type="Pfam" id="PF01699">
    <property type="entry name" value="Na_Ca_ex"/>
    <property type="match status" value="2"/>
</dbReference>
<proteinExistence type="predicted"/>
<dbReference type="PANTHER" id="PTHR10846:SF8">
    <property type="entry name" value="INNER MEMBRANE PROTEIN YRBG"/>
    <property type="match status" value="1"/>
</dbReference>
<feature type="domain" description="Sodium/calcium exchanger membrane region" evidence="6">
    <location>
        <begin position="174"/>
        <end position="312"/>
    </location>
</feature>
<gene>
    <name evidence="7" type="ORF">F3S47_14725</name>
</gene>
<feature type="transmembrane region" description="Helical" evidence="5">
    <location>
        <begin position="173"/>
        <end position="202"/>
    </location>
</feature>
<dbReference type="NCBIfam" id="TIGR00367">
    <property type="entry name" value="calcium/sodium antiporter"/>
    <property type="match status" value="1"/>
</dbReference>
<evidence type="ECO:0000256" key="2">
    <source>
        <dbReference type="ARBA" id="ARBA00022692"/>
    </source>
</evidence>
<evidence type="ECO:0000256" key="1">
    <source>
        <dbReference type="ARBA" id="ARBA00004141"/>
    </source>
</evidence>
<sequence>MDIVYLCLGLLGLVAGGELLVRGSVGIAQRLGIPPLVIGLTLVGFGTSTPELVTSLQAAFAGSPGIAVGNIVGSNIGNILLILGLAALMRPIVVAPAAFRRDGTVLVAATLICLGLVVLGDIGRGLGGGIFVLLLAYLTFTLWQERSGGTAAGEVYASEAEVVAPPAQSMGRLILTAVGGLAITIIGARFLVTGAISVAGALGISETVIGLTVVAVGTSMPELVTSIIAVRKGEGDVAFGNIVGSNIFNILGILGLTALAHPLAVPVEIIRFDIWVMLAATAALVVFAMTGWRIGRREGGILFLAYGAYVASLLALA</sequence>
<dbReference type="InterPro" id="IPR044880">
    <property type="entry name" value="NCX_ion-bd_dom_sf"/>
</dbReference>
<evidence type="ECO:0000256" key="4">
    <source>
        <dbReference type="ARBA" id="ARBA00023136"/>
    </source>
</evidence>
<dbReference type="EMBL" id="VYQE01000004">
    <property type="protein sequence ID" value="KAA9007162.1"/>
    <property type="molecule type" value="Genomic_DNA"/>
</dbReference>
<feature type="transmembrane region" description="Helical" evidence="5">
    <location>
        <begin position="66"/>
        <end position="89"/>
    </location>
</feature>
<dbReference type="Proteomes" id="UP000326554">
    <property type="component" value="Unassembled WGS sequence"/>
</dbReference>
<dbReference type="Gene3D" id="6.10.280.80">
    <property type="entry name" value="NCX, peripheral helical region"/>
    <property type="match status" value="1"/>
</dbReference>
<feature type="transmembrane region" description="Helical" evidence="5">
    <location>
        <begin position="237"/>
        <end position="260"/>
    </location>
</feature>
<keyword evidence="8" id="KW-1185">Reference proteome</keyword>